<dbReference type="PROSITE" id="PS00028">
    <property type="entry name" value="ZINC_FINGER_C2H2_1"/>
    <property type="match status" value="1"/>
</dbReference>
<dbReference type="PANTHER" id="PTHR43069">
    <property type="entry name" value="FUMARYLACETOACETASE"/>
    <property type="match status" value="1"/>
</dbReference>
<keyword evidence="1" id="KW-0863">Zinc-finger</keyword>
<gene>
    <name evidence="4" type="ORF">T4E_2281</name>
</gene>
<comment type="catalytic activity">
    <reaction evidence="2">
        <text>4-fumarylacetoacetate + H2O = acetoacetate + fumarate + H(+)</text>
        <dbReference type="Rhea" id="RHEA:10244"/>
        <dbReference type="ChEBI" id="CHEBI:13705"/>
        <dbReference type="ChEBI" id="CHEBI:15377"/>
        <dbReference type="ChEBI" id="CHEBI:15378"/>
        <dbReference type="ChEBI" id="CHEBI:18034"/>
        <dbReference type="ChEBI" id="CHEBI:29806"/>
        <dbReference type="EC" id="3.7.1.2"/>
    </reaction>
</comment>
<organism evidence="4 5">
    <name type="scientific">Trichinella pseudospiralis</name>
    <name type="common">Parasitic roundworm</name>
    <dbReference type="NCBI Taxonomy" id="6337"/>
    <lineage>
        <taxon>Eukaryota</taxon>
        <taxon>Metazoa</taxon>
        <taxon>Ecdysozoa</taxon>
        <taxon>Nematoda</taxon>
        <taxon>Enoplea</taxon>
        <taxon>Dorylaimia</taxon>
        <taxon>Trichinellida</taxon>
        <taxon>Trichinellidae</taxon>
        <taxon>Trichinella</taxon>
    </lineage>
</organism>
<dbReference type="GO" id="GO:0006572">
    <property type="term" value="P:L-tyrosine catabolic process"/>
    <property type="evidence" value="ECO:0007669"/>
    <property type="project" value="UniProtKB-UniRule"/>
</dbReference>
<dbReference type="GO" id="GO:0008270">
    <property type="term" value="F:zinc ion binding"/>
    <property type="evidence" value="ECO:0007669"/>
    <property type="project" value="UniProtKB-KW"/>
</dbReference>
<dbReference type="Gene3D" id="3.30.160.60">
    <property type="entry name" value="Classic Zinc Finger"/>
    <property type="match status" value="1"/>
</dbReference>
<evidence type="ECO:0000313" key="5">
    <source>
        <dbReference type="Proteomes" id="UP000054815"/>
    </source>
</evidence>
<sequence length="202" mass="21766">LARELPSQPGRSVVAGLWVPPTSDQLISAATVVSCRTAADHAGAVPVDATVAASSFFSSSSCSSSSSSSCSSTFNDHAVVDSVNSSGKSLDNAHSLGNAETERGEICCDWCQVCFPSTVDLEVHMHTDHILMRDGRDYRCTLANCDKIYPNMDCLRQHVKLHFVAGGEQLAATMADLTTDYPRRHYHHQQQQQQPTAIASVL</sequence>
<keyword evidence="2" id="KW-0585">Phenylalanine catabolism</keyword>
<proteinExistence type="inferred from homology"/>
<dbReference type="InterPro" id="IPR013087">
    <property type="entry name" value="Znf_C2H2_type"/>
</dbReference>
<keyword evidence="1" id="KW-0862">Zinc</keyword>
<comment type="pathway">
    <text evidence="2">Amino-acid degradation; L-phenylalanine degradation; acetoacetate and fumarate from L-phenylalanine: step 6/6.</text>
</comment>
<dbReference type="EMBL" id="JYDU01000698">
    <property type="protein sequence ID" value="KRX84724.1"/>
    <property type="molecule type" value="Genomic_DNA"/>
</dbReference>
<feature type="non-terminal residue" evidence="4">
    <location>
        <position position="202"/>
    </location>
</feature>
<evidence type="ECO:0000313" key="4">
    <source>
        <dbReference type="EMBL" id="KRX84724.1"/>
    </source>
</evidence>
<protein>
    <recommendedName>
        <fullName evidence="2">Fumarylacetoacetase</fullName>
        <ecNumber evidence="2">3.7.1.2</ecNumber>
    </recommendedName>
    <alternativeName>
        <fullName evidence="2">Fumarylacetoacetate hydrolase</fullName>
    </alternativeName>
</protein>
<name>A0A0V0XA19_TRIPS</name>
<evidence type="ECO:0000256" key="1">
    <source>
        <dbReference type="PROSITE-ProRule" id="PRU00042"/>
    </source>
</evidence>
<keyword evidence="2" id="KW-0106">Calcium</keyword>
<keyword evidence="2" id="KW-0479">Metal-binding</keyword>
<feature type="domain" description="C2H2-type" evidence="3">
    <location>
        <begin position="138"/>
        <end position="162"/>
    </location>
</feature>
<keyword evidence="2" id="KW-0460">Magnesium</keyword>
<keyword evidence="2" id="KW-0378">Hydrolase</keyword>
<dbReference type="STRING" id="6337.A0A0V0XA19"/>
<comment type="cofactor">
    <cofactor evidence="2">
        <name>Mg(2+)</name>
        <dbReference type="ChEBI" id="CHEBI:18420"/>
    </cofactor>
    <cofactor evidence="2">
        <name>Ca(2+)</name>
        <dbReference type="ChEBI" id="CHEBI:29108"/>
    </cofactor>
</comment>
<dbReference type="EC" id="3.7.1.2" evidence="2"/>
<evidence type="ECO:0000256" key="2">
    <source>
        <dbReference type="RuleBase" id="RU366008"/>
    </source>
</evidence>
<keyword evidence="2" id="KW-0828">Tyrosine catabolism</keyword>
<comment type="similarity">
    <text evidence="2">Belongs to the FAH family.</text>
</comment>
<dbReference type="InterPro" id="IPR005959">
    <property type="entry name" value="Fumarylacetoacetase"/>
</dbReference>
<reference evidence="4 5" key="1">
    <citation type="submission" date="2015-01" db="EMBL/GenBank/DDBJ databases">
        <title>Evolution of Trichinella species and genotypes.</title>
        <authorList>
            <person name="Korhonen P.K."/>
            <person name="Edoardo P."/>
            <person name="Giuseppe L.R."/>
            <person name="Gasser R.B."/>
        </authorList>
    </citation>
    <scope>NUCLEOTIDE SEQUENCE [LARGE SCALE GENOMIC DNA]</scope>
    <source>
        <strain evidence="4">ISS141</strain>
    </source>
</reference>
<dbReference type="Proteomes" id="UP000054815">
    <property type="component" value="Unassembled WGS sequence"/>
</dbReference>
<dbReference type="GO" id="GO:0004334">
    <property type="term" value="F:fumarylacetoacetase activity"/>
    <property type="evidence" value="ECO:0007669"/>
    <property type="project" value="UniProtKB-UniRule"/>
</dbReference>
<dbReference type="GO" id="GO:1902000">
    <property type="term" value="P:homogentisate catabolic process"/>
    <property type="evidence" value="ECO:0007669"/>
    <property type="project" value="TreeGrafter"/>
</dbReference>
<feature type="non-terminal residue" evidence="4">
    <location>
        <position position="1"/>
    </location>
</feature>
<dbReference type="PROSITE" id="PS50157">
    <property type="entry name" value="ZINC_FINGER_C2H2_2"/>
    <property type="match status" value="1"/>
</dbReference>
<comment type="caution">
    <text evidence="4">The sequence shown here is derived from an EMBL/GenBank/DDBJ whole genome shotgun (WGS) entry which is preliminary data.</text>
</comment>
<dbReference type="PANTHER" id="PTHR43069:SF2">
    <property type="entry name" value="FUMARYLACETOACETASE"/>
    <property type="match status" value="1"/>
</dbReference>
<dbReference type="GO" id="GO:0006559">
    <property type="term" value="P:L-phenylalanine catabolic process"/>
    <property type="evidence" value="ECO:0007669"/>
    <property type="project" value="UniProtKB-UniRule"/>
</dbReference>
<dbReference type="SMART" id="SM00355">
    <property type="entry name" value="ZnF_C2H2"/>
    <property type="match status" value="2"/>
</dbReference>
<dbReference type="AlphaFoldDB" id="A0A0V0XA19"/>
<accession>A0A0V0XA19</accession>
<evidence type="ECO:0000259" key="3">
    <source>
        <dbReference type="PROSITE" id="PS50157"/>
    </source>
</evidence>